<feature type="compositionally biased region" description="Low complexity" evidence="1">
    <location>
        <begin position="1"/>
        <end position="15"/>
    </location>
</feature>
<proteinExistence type="predicted"/>
<evidence type="ECO:0000313" key="2">
    <source>
        <dbReference type="EMBL" id="KAK3867163.1"/>
    </source>
</evidence>
<accession>A0AAE1F4Q5</accession>
<dbReference type="Proteomes" id="UP001286313">
    <property type="component" value="Unassembled WGS sequence"/>
</dbReference>
<gene>
    <name evidence="2" type="ORF">Pcinc_027345</name>
</gene>
<organism evidence="2 3">
    <name type="scientific">Petrolisthes cinctipes</name>
    <name type="common">Flat porcelain crab</name>
    <dbReference type="NCBI Taxonomy" id="88211"/>
    <lineage>
        <taxon>Eukaryota</taxon>
        <taxon>Metazoa</taxon>
        <taxon>Ecdysozoa</taxon>
        <taxon>Arthropoda</taxon>
        <taxon>Crustacea</taxon>
        <taxon>Multicrustacea</taxon>
        <taxon>Malacostraca</taxon>
        <taxon>Eumalacostraca</taxon>
        <taxon>Eucarida</taxon>
        <taxon>Decapoda</taxon>
        <taxon>Pleocyemata</taxon>
        <taxon>Anomura</taxon>
        <taxon>Galatheoidea</taxon>
        <taxon>Porcellanidae</taxon>
        <taxon>Petrolisthes</taxon>
    </lineage>
</organism>
<keyword evidence="3" id="KW-1185">Reference proteome</keyword>
<dbReference type="EMBL" id="JAWQEG010003265">
    <property type="protein sequence ID" value="KAK3867163.1"/>
    <property type="molecule type" value="Genomic_DNA"/>
</dbReference>
<protein>
    <submittedName>
        <fullName evidence="2">Uncharacterized protein</fullName>
    </submittedName>
</protein>
<evidence type="ECO:0000256" key="1">
    <source>
        <dbReference type="SAM" id="MobiDB-lite"/>
    </source>
</evidence>
<feature type="compositionally biased region" description="Pro residues" evidence="1">
    <location>
        <begin position="16"/>
        <end position="27"/>
    </location>
</feature>
<evidence type="ECO:0000313" key="3">
    <source>
        <dbReference type="Proteomes" id="UP001286313"/>
    </source>
</evidence>
<sequence length="119" mass="13272">MLFILLPSSRGLPSSPSSPPLYSPRPSTPWRRRSMLMEGDCKNCQDDIWWINTSKVSPVDSPSICHFLSLQQLGFYTSLHPSPPPPPPLLLVHQYGSCSRLSLTSFVTCAGQNLRHLPL</sequence>
<reference evidence="2" key="1">
    <citation type="submission" date="2023-10" db="EMBL/GenBank/DDBJ databases">
        <title>Genome assemblies of two species of porcelain crab, Petrolisthes cinctipes and Petrolisthes manimaculis (Anomura: Porcellanidae).</title>
        <authorList>
            <person name="Angst P."/>
        </authorList>
    </citation>
    <scope>NUCLEOTIDE SEQUENCE</scope>
    <source>
        <strain evidence="2">PB745_01</strain>
        <tissue evidence="2">Gill</tissue>
    </source>
</reference>
<comment type="caution">
    <text evidence="2">The sequence shown here is derived from an EMBL/GenBank/DDBJ whole genome shotgun (WGS) entry which is preliminary data.</text>
</comment>
<name>A0AAE1F4Q5_PETCI</name>
<dbReference type="AlphaFoldDB" id="A0AAE1F4Q5"/>
<feature type="region of interest" description="Disordered" evidence="1">
    <location>
        <begin position="1"/>
        <end position="27"/>
    </location>
</feature>